<name>A0A1M7B792_9RHOB</name>
<comment type="similarity">
    <text evidence="5">Belongs to the CMP-NeuNAc synthase family.</text>
</comment>
<dbReference type="InterPro" id="IPR003329">
    <property type="entry name" value="Cytidylyl_trans"/>
</dbReference>
<evidence type="ECO:0000256" key="8">
    <source>
        <dbReference type="ARBA" id="ARBA00022723"/>
    </source>
</evidence>
<evidence type="ECO:0000256" key="6">
    <source>
        <dbReference type="ARBA" id="ARBA00011881"/>
    </source>
</evidence>
<comment type="subunit">
    <text evidence="6">Homotetramer.</text>
</comment>
<keyword evidence="9" id="KW-0378">Hydrolase</keyword>
<keyword evidence="11" id="KW-0808">Transferase</keyword>
<dbReference type="InterPro" id="IPR023214">
    <property type="entry name" value="HAD_sf"/>
</dbReference>
<dbReference type="SFLD" id="SFLDS00003">
    <property type="entry name" value="Haloacid_Dehalogenase"/>
    <property type="match status" value="1"/>
</dbReference>
<dbReference type="InterPro" id="IPR010023">
    <property type="entry name" value="KdsC_fam"/>
</dbReference>
<evidence type="ECO:0000256" key="3">
    <source>
        <dbReference type="ARBA" id="ARBA00005141"/>
    </source>
</evidence>
<reference evidence="11 12" key="1">
    <citation type="submission" date="2016-11" db="EMBL/GenBank/DDBJ databases">
        <authorList>
            <person name="Varghese N."/>
            <person name="Submissions S."/>
        </authorList>
    </citation>
    <scope>NUCLEOTIDE SEQUENCE [LARGE SCALE GENOMIC DNA]</scope>
    <source>
        <strain evidence="11 12">DSM 28249</strain>
    </source>
</reference>
<dbReference type="PANTHER" id="PTHR21485:SF3">
    <property type="entry name" value="N-ACYLNEURAMINATE CYTIDYLYLTRANSFERASE"/>
    <property type="match status" value="1"/>
</dbReference>
<sequence>MSHSECQTTACVILARGGSKGVPGKNLRHVGGVSLVARAVRAARMARQVGCVYVSTDDAAIATEARLYGARIIDRPAALASDTASSESGWLHALSHLRRDMPDLSRLVFLQCTSPFTTGADIDHCLKSMQDKGADCALSVIADHSFLWSQDADGWGQGVNHTPAHPRRRRQDLPPAFRESGAIYCVKADAFEAAGQRFCGTVALCPVDHPPIEIDSERDLQICALLLQQMGRVGVDPARLRGLRAVVMDFDGVHTDNRVQVDETGQETVRSSRYDGLGLSMMRDAGHWRMLILSKERNPVVARRAEKLTIPALHGIDDKLTALDAWLSVEGLTRQEVLYVGNDVNDKAVMQAVGLSACPSDSHPEIMAIADWILPFPGGAGALRAMADALLAHMGRQ</sequence>
<organism evidence="11 12">
    <name type="scientific">Roseovarius litoreus</name>
    <dbReference type="NCBI Taxonomy" id="1155722"/>
    <lineage>
        <taxon>Bacteria</taxon>
        <taxon>Pseudomonadati</taxon>
        <taxon>Pseudomonadota</taxon>
        <taxon>Alphaproteobacteria</taxon>
        <taxon>Rhodobacterales</taxon>
        <taxon>Roseobacteraceae</taxon>
        <taxon>Roseovarius</taxon>
    </lineage>
</organism>
<gene>
    <name evidence="11" type="ORF">SAMN05443432_101709</name>
</gene>
<evidence type="ECO:0000256" key="2">
    <source>
        <dbReference type="ARBA" id="ARBA00001946"/>
    </source>
</evidence>
<dbReference type="GO" id="GO:0046872">
    <property type="term" value="F:metal ion binding"/>
    <property type="evidence" value="ECO:0007669"/>
    <property type="project" value="UniProtKB-KW"/>
</dbReference>
<evidence type="ECO:0000313" key="12">
    <source>
        <dbReference type="Proteomes" id="UP000322545"/>
    </source>
</evidence>
<keyword evidence="8" id="KW-0479">Metal-binding</keyword>
<dbReference type="SUPFAM" id="SSF53448">
    <property type="entry name" value="Nucleotide-diphospho-sugar transferases"/>
    <property type="match status" value="1"/>
</dbReference>
<evidence type="ECO:0000313" key="11">
    <source>
        <dbReference type="EMBL" id="SHL50823.1"/>
    </source>
</evidence>
<dbReference type="Pfam" id="PF02348">
    <property type="entry name" value="CTP_transf_3"/>
    <property type="match status" value="1"/>
</dbReference>
<evidence type="ECO:0000256" key="1">
    <source>
        <dbReference type="ARBA" id="ARBA00001862"/>
    </source>
</evidence>
<accession>A0A1M7B792</accession>
<keyword evidence="11" id="KW-0548">Nucleotidyltransferase</keyword>
<proteinExistence type="inferred from homology"/>
<dbReference type="EMBL" id="FRCB01000001">
    <property type="protein sequence ID" value="SHL50823.1"/>
    <property type="molecule type" value="Genomic_DNA"/>
</dbReference>
<dbReference type="GO" id="GO:0016788">
    <property type="term" value="F:hydrolase activity, acting on ester bonds"/>
    <property type="evidence" value="ECO:0007669"/>
    <property type="project" value="InterPro"/>
</dbReference>
<evidence type="ECO:0000256" key="5">
    <source>
        <dbReference type="ARBA" id="ARBA00010726"/>
    </source>
</evidence>
<comment type="pathway">
    <text evidence="3">Amino-sugar metabolism; N-acetylneuraminate metabolism.</text>
</comment>
<evidence type="ECO:0000256" key="7">
    <source>
        <dbReference type="ARBA" id="ARBA00012491"/>
    </source>
</evidence>
<dbReference type="SUPFAM" id="SSF56784">
    <property type="entry name" value="HAD-like"/>
    <property type="match status" value="1"/>
</dbReference>
<comment type="catalytic activity">
    <reaction evidence="1">
        <text>an N-acylneuraminate + CTP = a CMP-N-acyl-beta-neuraminate + diphosphate</text>
        <dbReference type="Rhea" id="RHEA:11344"/>
        <dbReference type="ChEBI" id="CHEBI:33019"/>
        <dbReference type="ChEBI" id="CHEBI:37563"/>
        <dbReference type="ChEBI" id="CHEBI:60073"/>
        <dbReference type="ChEBI" id="CHEBI:68671"/>
        <dbReference type="EC" id="2.7.7.43"/>
    </reaction>
</comment>
<evidence type="ECO:0000256" key="10">
    <source>
        <dbReference type="ARBA" id="ARBA00022842"/>
    </source>
</evidence>
<dbReference type="SFLD" id="SFLDG01138">
    <property type="entry name" value="C1.6.2:_Deoxy-d-mannose-octulo"/>
    <property type="match status" value="1"/>
</dbReference>
<keyword evidence="10" id="KW-0460">Magnesium</keyword>
<dbReference type="EC" id="2.7.7.43" evidence="7"/>
<dbReference type="GO" id="GO:0006054">
    <property type="term" value="P:N-acetylneuraminate metabolic process"/>
    <property type="evidence" value="ECO:0007669"/>
    <property type="project" value="UniProtKB-UniPathway"/>
</dbReference>
<dbReference type="InterPro" id="IPR036412">
    <property type="entry name" value="HAD-like_sf"/>
</dbReference>
<dbReference type="Gene3D" id="3.90.550.10">
    <property type="entry name" value="Spore Coat Polysaccharide Biosynthesis Protein SpsA, Chain A"/>
    <property type="match status" value="1"/>
</dbReference>
<dbReference type="GO" id="GO:0008781">
    <property type="term" value="F:N-acylneuraminate cytidylyltransferase activity"/>
    <property type="evidence" value="ECO:0007669"/>
    <property type="project" value="UniProtKB-EC"/>
</dbReference>
<dbReference type="InterPro" id="IPR029044">
    <property type="entry name" value="Nucleotide-diphossugar_trans"/>
</dbReference>
<keyword evidence="12" id="KW-1185">Reference proteome</keyword>
<evidence type="ECO:0000256" key="4">
    <source>
        <dbReference type="ARBA" id="ARBA00005893"/>
    </source>
</evidence>
<comment type="similarity">
    <text evidence="4">Belongs to the KdsC family.</text>
</comment>
<dbReference type="AlphaFoldDB" id="A0A1M7B792"/>
<dbReference type="SFLD" id="SFLDG01136">
    <property type="entry name" value="C1.6:_Phosphoserine_Phosphatas"/>
    <property type="match status" value="1"/>
</dbReference>
<evidence type="ECO:0000256" key="9">
    <source>
        <dbReference type="ARBA" id="ARBA00022801"/>
    </source>
</evidence>
<comment type="cofactor">
    <cofactor evidence="2">
        <name>Mg(2+)</name>
        <dbReference type="ChEBI" id="CHEBI:18420"/>
    </cofactor>
</comment>
<dbReference type="PANTHER" id="PTHR21485">
    <property type="entry name" value="HAD SUPERFAMILY MEMBERS CMAS AND KDSC"/>
    <property type="match status" value="1"/>
</dbReference>
<dbReference type="CDD" id="cd02513">
    <property type="entry name" value="CMP-NeuAc_Synthase"/>
    <property type="match status" value="1"/>
</dbReference>
<dbReference type="UniPathway" id="UPA00628"/>
<dbReference type="InterPro" id="IPR050793">
    <property type="entry name" value="CMP-NeuNAc_synthase"/>
</dbReference>
<protein>
    <recommendedName>
        <fullName evidence="7">N-acylneuraminate cytidylyltransferase</fullName>
        <ecNumber evidence="7">2.7.7.43</ecNumber>
    </recommendedName>
</protein>
<dbReference type="Pfam" id="PF08282">
    <property type="entry name" value="Hydrolase_3"/>
    <property type="match status" value="1"/>
</dbReference>
<dbReference type="Proteomes" id="UP000322545">
    <property type="component" value="Unassembled WGS sequence"/>
</dbReference>
<dbReference type="Gene3D" id="3.40.50.1000">
    <property type="entry name" value="HAD superfamily/HAD-like"/>
    <property type="match status" value="1"/>
</dbReference>